<gene>
    <name evidence="1" type="ORF">KK1_038831</name>
</gene>
<organism evidence="1 2">
    <name type="scientific">Cajanus cajan</name>
    <name type="common">Pigeon pea</name>
    <name type="synonym">Cajanus indicus</name>
    <dbReference type="NCBI Taxonomy" id="3821"/>
    <lineage>
        <taxon>Eukaryota</taxon>
        <taxon>Viridiplantae</taxon>
        <taxon>Streptophyta</taxon>
        <taxon>Embryophyta</taxon>
        <taxon>Tracheophyta</taxon>
        <taxon>Spermatophyta</taxon>
        <taxon>Magnoliopsida</taxon>
        <taxon>eudicotyledons</taxon>
        <taxon>Gunneridae</taxon>
        <taxon>Pentapetalae</taxon>
        <taxon>rosids</taxon>
        <taxon>fabids</taxon>
        <taxon>Fabales</taxon>
        <taxon>Fabaceae</taxon>
        <taxon>Papilionoideae</taxon>
        <taxon>50 kb inversion clade</taxon>
        <taxon>NPAAA clade</taxon>
        <taxon>indigoferoid/millettioid clade</taxon>
        <taxon>Phaseoleae</taxon>
        <taxon>Cajanus</taxon>
    </lineage>
</organism>
<accession>A0A151RBI3</accession>
<evidence type="ECO:0000313" key="1">
    <source>
        <dbReference type="EMBL" id="KYP39839.1"/>
    </source>
</evidence>
<evidence type="ECO:0000313" key="2">
    <source>
        <dbReference type="Proteomes" id="UP000075243"/>
    </source>
</evidence>
<dbReference type="OMA" id="NSWAGIC"/>
<reference evidence="1" key="1">
    <citation type="journal article" date="2012" name="Nat. Biotechnol.">
        <title>Draft genome sequence of pigeonpea (Cajanus cajan), an orphan legume crop of resource-poor farmers.</title>
        <authorList>
            <person name="Varshney R.K."/>
            <person name="Chen W."/>
            <person name="Li Y."/>
            <person name="Bharti A.K."/>
            <person name="Saxena R.K."/>
            <person name="Schlueter J.A."/>
            <person name="Donoghue M.T."/>
            <person name="Azam S."/>
            <person name="Fan G."/>
            <person name="Whaley A.M."/>
            <person name="Farmer A.D."/>
            <person name="Sheridan J."/>
            <person name="Iwata A."/>
            <person name="Tuteja R."/>
            <person name="Penmetsa R.V."/>
            <person name="Wu W."/>
            <person name="Upadhyaya H.D."/>
            <person name="Yang S.P."/>
            <person name="Shah T."/>
            <person name="Saxena K.B."/>
            <person name="Michael T."/>
            <person name="McCombie W.R."/>
            <person name="Yang B."/>
            <person name="Zhang G."/>
            <person name="Yang H."/>
            <person name="Wang J."/>
            <person name="Spillane C."/>
            <person name="Cook D.R."/>
            <person name="May G.D."/>
            <person name="Xu X."/>
            <person name="Jackson S.A."/>
        </authorList>
    </citation>
    <scope>NUCLEOTIDE SEQUENCE [LARGE SCALE GENOMIC DNA]</scope>
</reference>
<protein>
    <submittedName>
        <fullName evidence="1">Uncharacterized protein</fullName>
    </submittedName>
</protein>
<sequence>KSEGELNMREVRLINKNFMMKNCWSLCVQPDKLRVQFIRAKYVCGEEVILVIAKRNMASNLWRGICDAWDAIKPFIAWNIGDGKITKF</sequence>
<dbReference type="EMBL" id="KQ483877">
    <property type="protein sequence ID" value="KYP39839.1"/>
    <property type="molecule type" value="Genomic_DNA"/>
</dbReference>
<feature type="non-terminal residue" evidence="1">
    <location>
        <position position="1"/>
    </location>
</feature>
<dbReference type="STRING" id="3821.A0A151RBI3"/>
<dbReference type="Proteomes" id="UP000075243">
    <property type="component" value="Unassembled WGS sequence"/>
</dbReference>
<dbReference type="Gramene" id="C.cajan_37391.t">
    <property type="protein sequence ID" value="C.cajan_37391.t.cds1"/>
    <property type="gene ID" value="C.cajan_37391"/>
</dbReference>
<dbReference type="AlphaFoldDB" id="A0A151RBI3"/>
<name>A0A151RBI3_CAJCA</name>
<keyword evidence="2" id="KW-1185">Reference proteome</keyword>
<proteinExistence type="predicted"/>